<proteinExistence type="predicted"/>
<organism evidence="1 2">
    <name type="scientific">Ogataea philodendri</name>
    <dbReference type="NCBI Taxonomy" id="1378263"/>
    <lineage>
        <taxon>Eukaryota</taxon>
        <taxon>Fungi</taxon>
        <taxon>Dikarya</taxon>
        <taxon>Ascomycota</taxon>
        <taxon>Saccharomycotina</taxon>
        <taxon>Pichiomycetes</taxon>
        <taxon>Pichiales</taxon>
        <taxon>Pichiaceae</taxon>
        <taxon>Ogataea</taxon>
    </lineage>
</organism>
<dbReference type="EMBL" id="JAEUBE010000366">
    <property type="protein sequence ID" value="KAH3663839.1"/>
    <property type="molecule type" value="Genomic_DNA"/>
</dbReference>
<protein>
    <submittedName>
        <fullName evidence="1">Uncharacterized protein</fullName>
    </submittedName>
</protein>
<evidence type="ECO:0000313" key="1">
    <source>
        <dbReference type="EMBL" id="KAH3663839.1"/>
    </source>
</evidence>
<keyword evidence="2" id="KW-1185">Reference proteome</keyword>
<dbReference type="GeneID" id="70237206"/>
<reference evidence="1" key="1">
    <citation type="journal article" date="2021" name="Open Biol.">
        <title>Shared evolutionary footprints suggest mitochondrial oxidative damage underlies multiple complex I losses in fungi.</title>
        <authorList>
            <person name="Schikora-Tamarit M.A."/>
            <person name="Marcet-Houben M."/>
            <person name="Nosek J."/>
            <person name="Gabaldon T."/>
        </authorList>
    </citation>
    <scope>NUCLEOTIDE SEQUENCE</scope>
    <source>
        <strain evidence="1">CBS6075</strain>
    </source>
</reference>
<dbReference type="RefSeq" id="XP_046060175.1">
    <property type="nucleotide sequence ID" value="XM_046206406.1"/>
</dbReference>
<comment type="caution">
    <text evidence="1">The sequence shown here is derived from an EMBL/GenBank/DDBJ whole genome shotgun (WGS) entry which is preliminary data.</text>
</comment>
<dbReference type="AlphaFoldDB" id="A0A9P8P351"/>
<reference evidence="1" key="2">
    <citation type="submission" date="2021-01" db="EMBL/GenBank/DDBJ databases">
        <authorList>
            <person name="Schikora-Tamarit M.A."/>
        </authorList>
    </citation>
    <scope>NUCLEOTIDE SEQUENCE</scope>
    <source>
        <strain evidence="1">CBS6075</strain>
    </source>
</reference>
<gene>
    <name evidence="1" type="ORF">OGAPHI_005242</name>
</gene>
<accession>A0A9P8P351</accession>
<dbReference type="Proteomes" id="UP000769157">
    <property type="component" value="Unassembled WGS sequence"/>
</dbReference>
<sequence>MLLRCRIAGDGFPDVWNDEDRPGTSIDSDLSASYGGGTRRLCGVVKVFSCDEECADVRCGSGGPSAPPDSLDRSISVGADVIDQLDIDTVDLASTVSSSSASFSSITAPLDAMADDLYCKYSFLTISILVFSSTSLTLDVKTP</sequence>
<name>A0A9P8P351_9ASCO</name>
<evidence type="ECO:0000313" key="2">
    <source>
        <dbReference type="Proteomes" id="UP000769157"/>
    </source>
</evidence>